<proteinExistence type="predicted"/>
<accession>H1Z0Q7</accession>
<name>H1Z0Q7_9EURY</name>
<dbReference type="EMBL" id="CM001436">
    <property type="protein sequence ID" value="EHQ36200.1"/>
    <property type="molecule type" value="Genomic_DNA"/>
</dbReference>
<protein>
    <submittedName>
        <fullName evidence="1">Uncharacterized protein</fullName>
    </submittedName>
</protein>
<dbReference type="InParanoid" id="H1Z0Q7"/>
<sequence>MTSNFEIGEYNGHPLLSFPEIKMNFGKAKWKKILEAHDTGVLNNFIEICEQYSKDKIEKELDSDDKSKWYVYYNKSGPALCIYTYQEQKFSFMYSKAKFIIENIDTVQKFVNGELTQ</sequence>
<dbReference type="RefSeq" id="WP_004078452.1">
    <property type="nucleotide sequence ID" value="NZ_CM001436.1"/>
</dbReference>
<reference evidence="1 2" key="1">
    <citation type="submission" date="2011-10" db="EMBL/GenBank/DDBJ databases">
        <title>The Improved High-Quality Draft genome of Methanoplanus limicola DSM 2279.</title>
        <authorList>
            <consortium name="US DOE Joint Genome Institute (JGI-PGF)"/>
            <person name="Lucas S."/>
            <person name="Copeland A."/>
            <person name="Lapidus A."/>
            <person name="Glavina del Rio T."/>
            <person name="Dalin E."/>
            <person name="Tice H."/>
            <person name="Bruce D."/>
            <person name="Goodwin L."/>
            <person name="Pitluck S."/>
            <person name="Peters L."/>
            <person name="Mikhailova N."/>
            <person name="Lu M."/>
            <person name="Kyrpides N."/>
            <person name="Mavromatis K."/>
            <person name="Ivanova N."/>
            <person name="Markowitz V."/>
            <person name="Cheng J.-F."/>
            <person name="Hugenholtz P."/>
            <person name="Woyke T."/>
            <person name="Wu D."/>
            <person name="Wirth R."/>
            <person name="Brambilla E.-M."/>
            <person name="Klenk H.-P."/>
            <person name="Eisen J.A."/>
        </authorList>
    </citation>
    <scope>NUCLEOTIDE SEQUENCE [LARGE SCALE GENOMIC DNA]</scope>
    <source>
        <strain evidence="1 2">DSM 2279</strain>
    </source>
</reference>
<evidence type="ECO:0000313" key="1">
    <source>
        <dbReference type="EMBL" id="EHQ36200.1"/>
    </source>
</evidence>
<organism evidence="1 2">
    <name type="scientific">Methanoplanus limicola DSM 2279</name>
    <dbReference type="NCBI Taxonomy" id="937775"/>
    <lineage>
        <taxon>Archaea</taxon>
        <taxon>Methanobacteriati</taxon>
        <taxon>Methanobacteriota</taxon>
        <taxon>Stenosarchaea group</taxon>
        <taxon>Methanomicrobia</taxon>
        <taxon>Methanomicrobiales</taxon>
        <taxon>Methanomicrobiaceae</taxon>
        <taxon>Methanoplanus</taxon>
    </lineage>
</organism>
<gene>
    <name evidence="1" type="ORF">Metlim_2121</name>
</gene>
<dbReference type="AlphaFoldDB" id="H1Z0Q7"/>
<evidence type="ECO:0000313" key="2">
    <source>
        <dbReference type="Proteomes" id="UP000005741"/>
    </source>
</evidence>
<dbReference type="HOGENOM" id="CLU_2079431_0_0_2"/>
<dbReference type="Proteomes" id="UP000005741">
    <property type="component" value="Chromosome"/>
</dbReference>
<keyword evidence="2" id="KW-1185">Reference proteome</keyword>